<gene>
    <name evidence="2" type="ORF">KC19_3G134900</name>
</gene>
<proteinExistence type="predicted"/>
<dbReference type="AlphaFoldDB" id="A0A8T0IJE9"/>
<name>A0A8T0IJE9_CERPU</name>
<feature type="compositionally biased region" description="Polar residues" evidence="1">
    <location>
        <begin position="86"/>
        <end position="113"/>
    </location>
</feature>
<feature type="compositionally biased region" description="Pro residues" evidence="1">
    <location>
        <begin position="69"/>
        <end position="83"/>
    </location>
</feature>
<accession>A0A8T0IJE9</accession>
<sequence>MMGKWGTHTTHKSARSLAAWQRRRRRRARLGQAMGITVRRTVQSRPHRTPPHTSSSSSLIMVAMATSHPPSPGPWPHGKPPNAPNSLSDARCSSTSSPTSLGRLISPSSLSRE</sequence>
<organism evidence="2 3">
    <name type="scientific">Ceratodon purpureus</name>
    <name type="common">Fire moss</name>
    <name type="synonym">Dicranum purpureum</name>
    <dbReference type="NCBI Taxonomy" id="3225"/>
    <lineage>
        <taxon>Eukaryota</taxon>
        <taxon>Viridiplantae</taxon>
        <taxon>Streptophyta</taxon>
        <taxon>Embryophyta</taxon>
        <taxon>Bryophyta</taxon>
        <taxon>Bryophytina</taxon>
        <taxon>Bryopsida</taxon>
        <taxon>Dicranidae</taxon>
        <taxon>Pseudoditrichales</taxon>
        <taxon>Ditrichaceae</taxon>
        <taxon>Ceratodon</taxon>
    </lineage>
</organism>
<evidence type="ECO:0000313" key="2">
    <source>
        <dbReference type="EMBL" id="KAG0583422.1"/>
    </source>
</evidence>
<dbReference type="Proteomes" id="UP000822688">
    <property type="component" value="Chromosome 3"/>
</dbReference>
<dbReference type="EMBL" id="CM026423">
    <property type="protein sequence ID" value="KAG0583422.1"/>
    <property type="molecule type" value="Genomic_DNA"/>
</dbReference>
<evidence type="ECO:0000256" key="1">
    <source>
        <dbReference type="SAM" id="MobiDB-lite"/>
    </source>
</evidence>
<feature type="region of interest" description="Disordered" evidence="1">
    <location>
        <begin position="1"/>
        <end position="113"/>
    </location>
</feature>
<protein>
    <submittedName>
        <fullName evidence="2">Uncharacterized protein</fullName>
    </submittedName>
</protein>
<evidence type="ECO:0000313" key="3">
    <source>
        <dbReference type="Proteomes" id="UP000822688"/>
    </source>
</evidence>
<keyword evidence="3" id="KW-1185">Reference proteome</keyword>
<reference evidence="2" key="1">
    <citation type="submission" date="2020-06" db="EMBL/GenBank/DDBJ databases">
        <title>WGS assembly of Ceratodon purpureus strain R40.</title>
        <authorList>
            <person name="Carey S.B."/>
            <person name="Jenkins J."/>
            <person name="Shu S."/>
            <person name="Lovell J.T."/>
            <person name="Sreedasyam A."/>
            <person name="Maumus F."/>
            <person name="Tiley G.P."/>
            <person name="Fernandez-Pozo N."/>
            <person name="Barry K."/>
            <person name="Chen C."/>
            <person name="Wang M."/>
            <person name="Lipzen A."/>
            <person name="Daum C."/>
            <person name="Saski C.A."/>
            <person name="Payton A.C."/>
            <person name="Mcbreen J.C."/>
            <person name="Conrad R.E."/>
            <person name="Kollar L.M."/>
            <person name="Olsson S."/>
            <person name="Huttunen S."/>
            <person name="Landis J.B."/>
            <person name="Wickett N.J."/>
            <person name="Johnson M.G."/>
            <person name="Rensing S.A."/>
            <person name="Grimwood J."/>
            <person name="Schmutz J."/>
            <person name="Mcdaniel S.F."/>
        </authorList>
    </citation>
    <scope>NUCLEOTIDE SEQUENCE</scope>
    <source>
        <strain evidence="2">R40</strain>
    </source>
</reference>
<comment type="caution">
    <text evidence="2">The sequence shown here is derived from an EMBL/GenBank/DDBJ whole genome shotgun (WGS) entry which is preliminary data.</text>
</comment>